<proteinExistence type="inferred from homology"/>
<dbReference type="AlphaFoldDB" id="A0A537LQE1"/>
<dbReference type="Proteomes" id="UP000318661">
    <property type="component" value="Unassembled WGS sequence"/>
</dbReference>
<organism evidence="2 3">
    <name type="scientific">Candidatus Segetimicrobium genomatis</name>
    <dbReference type="NCBI Taxonomy" id="2569760"/>
    <lineage>
        <taxon>Bacteria</taxon>
        <taxon>Bacillati</taxon>
        <taxon>Candidatus Sysuimicrobiota</taxon>
        <taxon>Candidatus Sysuimicrobiia</taxon>
        <taxon>Candidatus Sysuimicrobiales</taxon>
        <taxon>Candidatus Segetimicrobiaceae</taxon>
        <taxon>Candidatus Segetimicrobium</taxon>
    </lineage>
</organism>
<protein>
    <submittedName>
        <fullName evidence="2">S58 family peptidase</fullName>
    </submittedName>
</protein>
<dbReference type="InterPro" id="IPR016117">
    <property type="entry name" value="ArgJ-like_dom_sf"/>
</dbReference>
<reference evidence="2 3" key="1">
    <citation type="journal article" date="2019" name="Nat. Microbiol.">
        <title>Mediterranean grassland soil C-N compound turnover is dependent on rainfall and depth, and is mediated by genomically divergent microorganisms.</title>
        <authorList>
            <person name="Diamond S."/>
            <person name="Andeer P.F."/>
            <person name="Li Z."/>
            <person name="Crits-Christoph A."/>
            <person name="Burstein D."/>
            <person name="Anantharaman K."/>
            <person name="Lane K.R."/>
            <person name="Thomas B.C."/>
            <person name="Pan C."/>
            <person name="Northen T.R."/>
            <person name="Banfield J.F."/>
        </authorList>
    </citation>
    <scope>NUCLEOTIDE SEQUENCE [LARGE SCALE GENOMIC DNA]</scope>
    <source>
        <strain evidence="2">NP_2</strain>
    </source>
</reference>
<comment type="caution">
    <text evidence="2">The sequence shown here is derived from an EMBL/GenBank/DDBJ whole genome shotgun (WGS) entry which is preliminary data.</text>
</comment>
<dbReference type="Gene3D" id="3.60.70.12">
    <property type="entry name" value="L-amino peptidase D-ALA esterase/amidase"/>
    <property type="match status" value="1"/>
</dbReference>
<dbReference type="PANTHER" id="PTHR36512:SF3">
    <property type="entry name" value="BLR5678 PROTEIN"/>
    <property type="match status" value="1"/>
</dbReference>
<dbReference type="SUPFAM" id="SSF56266">
    <property type="entry name" value="DmpA/ArgJ-like"/>
    <property type="match status" value="1"/>
</dbReference>
<evidence type="ECO:0000313" key="3">
    <source>
        <dbReference type="Proteomes" id="UP000318661"/>
    </source>
</evidence>
<sequence length="344" mass="36069">MPRPRDFLALGQLPVGPHGAITDVAGVRVGHVSLTSGDLRTGVTAVLPHGRNLYREKVTAGCAVLNGYGKSIGLLQLEELGTIETPVLITSTLNVPRVADGLISYMLTQDDSIGITETVNPVVLECFDGYLSDARARAAGEREVSETVRSASGGRVAEGCVGAGVGMRCQGFKSGVGTSSRLAGESGHMVGVLAVPNFGFPGDLVIAGVPVGKELATAGQPSERGSCIFVVATNAPLAAIDLRRVAWRCFLGMARTGAISGHTSGDLAVAFSTHPRQEQQERAALNELFRATVEASEEAILNALFMAETTEGRDRHIMPALPIPEVVMILRRHGIALREVGQGN</sequence>
<dbReference type="PANTHER" id="PTHR36512">
    <property type="entry name" value="D-AMINOPEPTIDASE"/>
    <property type="match status" value="1"/>
</dbReference>
<dbReference type="InterPro" id="IPR005321">
    <property type="entry name" value="Peptidase_S58_DmpA"/>
</dbReference>
<dbReference type="GO" id="GO:0004177">
    <property type="term" value="F:aminopeptidase activity"/>
    <property type="evidence" value="ECO:0007669"/>
    <property type="project" value="TreeGrafter"/>
</dbReference>
<evidence type="ECO:0000256" key="1">
    <source>
        <dbReference type="ARBA" id="ARBA00007068"/>
    </source>
</evidence>
<dbReference type="EMBL" id="VBAJ01000018">
    <property type="protein sequence ID" value="TMJ10238.1"/>
    <property type="molecule type" value="Genomic_DNA"/>
</dbReference>
<gene>
    <name evidence="2" type="ORF">E6G99_01170</name>
</gene>
<dbReference type="Pfam" id="PF03576">
    <property type="entry name" value="Peptidase_S58"/>
    <property type="match status" value="1"/>
</dbReference>
<name>A0A537LQE1_9BACT</name>
<comment type="similarity">
    <text evidence="1">Belongs to the peptidase S58 family.</text>
</comment>
<accession>A0A537LQE1</accession>
<evidence type="ECO:0000313" key="2">
    <source>
        <dbReference type="EMBL" id="TMJ10238.1"/>
    </source>
</evidence>